<protein>
    <submittedName>
        <fullName evidence="2">Uncharacterized protein</fullName>
    </submittedName>
</protein>
<gene>
    <name evidence="2" type="ORF">HYPSUDRAFT_64640</name>
</gene>
<proteinExistence type="predicted"/>
<dbReference type="AlphaFoldDB" id="A0A0D2Q1L4"/>
<sequence length="236" mass="25838">MSPDPVSPKSAVYHHESDDRDMLESLRGLSIKGFHDCHETPNANTPSSTNASLPTPPALRTSHVFLASPERPFSGHAWYAEDRSIPPNAPLLKDLDSFTDGTGQGSFDFPLPTGADDVALPLIFHPADDYDDMDDVDSPSTATMPNSLALDMLPSPSDPTDVVRAWIEGVSATTPTPVATSELPPKKRRRSFTQDGDTDERRLRAWSPIIESATPHEEPKQEEMYPFDRAECESPG</sequence>
<feature type="region of interest" description="Disordered" evidence="1">
    <location>
        <begin position="34"/>
        <end position="57"/>
    </location>
</feature>
<evidence type="ECO:0000313" key="3">
    <source>
        <dbReference type="Proteomes" id="UP000054270"/>
    </source>
</evidence>
<dbReference type="Proteomes" id="UP000054270">
    <property type="component" value="Unassembled WGS sequence"/>
</dbReference>
<dbReference type="OMA" id="HETPNAN"/>
<feature type="region of interest" description="Disordered" evidence="1">
    <location>
        <begin position="174"/>
        <end position="236"/>
    </location>
</feature>
<feature type="compositionally biased region" description="Polar residues" evidence="1">
    <location>
        <begin position="41"/>
        <end position="53"/>
    </location>
</feature>
<keyword evidence="3" id="KW-1185">Reference proteome</keyword>
<name>A0A0D2Q1L4_HYPSF</name>
<reference evidence="3" key="1">
    <citation type="submission" date="2014-04" db="EMBL/GenBank/DDBJ databases">
        <title>Evolutionary Origins and Diversification of the Mycorrhizal Mutualists.</title>
        <authorList>
            <consortium name="DOE Joint Genome Institute"/>
            <consortium name="Mycorrhizal Genomics Consortium"/>
            <person name="Kohler A."/>
            <person name="Kuo A."/>
            <person name="Nagy L.G."/>
            <person name="Floudas D."/>
            <person name="Copeland A."/>
            <person name="Barry K.W."/>
            <person name="Cichocki N."/>
            <person name="Veneault-Fourrey C."/>
            <person name="LaButti K."/>
            <person name="Lindquist E.A."/>
            <person name="Lipzen A."/>
            <person name="Lundell T."/>
            <person name="Morin E."/>
            <person name="Murat C."/>
            <person name="Riley R."/>
            <person name="Ohm R."/>
            <person name="Sun H."/>
            <person name="Tunlid A."/>
            <person name="Henrissat B."/>
            <person name="Grigoriev I.V."/>
            <person name="Hibbett D.S."/>
            <person name="Martin F."/>
        </authorList>
    </citation>
    <scope>NUCLEOTIDE SEQUENCE [LARGE SCALE GENOMIC DNA]</scope>
    <source>
        <strain evidence="3">FD-334 SS-4</strain>
    </source>
</reference>
<evidence type="ECO:0000313" key="2">
    <source>
        <dbReference type="EMBL" id="KJA25435.1"/>
    </source>
</evidence>
<evidence type="ECO:0000256" key="1">
    <source>
        <dbReference type="SAM" id="MobiDB-lite"/>
    </source>
</evidence>
<feature type="compositionally biased region" description="Basic and acidic residues" evidence="1">
    <location>
        <begin position="214"/>
        <end position="236"/>
    </location>
</feature>
<dbReference type="EMBL" id="KN817531">
    <property type="protein sequence ID" value="KJA25435.1"/>
    <property type="molecule type" value="Genomic_DNA"/>
</dbReference>
<organism evidence="2 3">
    <name type="scientific">Hypholoma sublateritium (strain FD-334 SS-4)</name>
    <dbReference type="NCBI Taxonomy" id="945553"/>
    <lineage>
        <taxon>Eukaryota</taxon>
        <taxon>Fungi</taxon>
        <taxon>Dikarya</taxon>
        <taxon>Basidiomycota</taxon>
        <taxon>Agaricomycotina</taxon>
        <taxon>Agaricomycetes</taxon>
        <taxon>Agaricomycetidae</taxon>
        <taxon>Agaricales</taxon>
        <taxon>Agaricineae</taxon>
        <taxon>Strophariaceae</taxon>
        <taxon>Hypholoma</taxon>
    </lineage>
</organism>
<accession>A0A0D2Q1L4</accession>
<dbReference type="OrthoDB" id="2903551at2759"/>